<dbReference type="Pfam" id="PF04239">
    <property type="entry name" value="DUF421"/>
    <property type="match status" value="1"/>
</dbReference>
<dbReference type="InterPro" id="IPR023090">
    <property type="entry name" value="UPF0702_alpha/beta_dom_sf"/>
</dbReference>
<comment type="similarity">
    <text evidence="2">Belongs to the UPF0702 family.</text>
</comment>
<accession>A0ABR8SY78</accession>
<protein>
    <submittedName>
        <fullName evidence="11">DUF421 domain-containing protein</fullName>
    </submittedName>
</protein>
<evidence type="ECO:0000259" key="10">
    <source>
        <dbReference type="Pfam" id="PF20730"/>
    </source>
</evidence>
<organism evidence="11 12">
    <name type="scientific">Paenibacillus gallinarum</name>
    <dbReference type="NCBI Taxonomy" id="2762232"/>
    <lineage>
        <taxon>Bacteria</taxon>
        <taxon>Bacillati</taxon>
        <taxon>Bacillota</taxon>
        <taxon>Bacilli</taxon>
        <taxon>Bacillales</taxon>
        <taxon>Paenibacillaceae</taxon>
        <taxon>Paenibacillus</taxon>
    </lineage>
</organism>
<dbReference type="InterPro" id="IPR048454">
    <property type="entry name" value="YetF_N"/>
</dbReference>
<evidence type="ECO:0000256" key="1">
    <source>
        <dbReference type="ARBA" id="ARBA00004651"/>
    </source>
</evidence>
<evidence type="ECO:0000256" key="3">
    <source>
        <dbReference type="ARBA" id="ARBA00022475"/>
    </source>
</evidence>
<dbReference type="PANTHER" id="PTHR34582">
    <property type="entry name" value="UPF0702 TRANSMEMBRANE PROTEIN YCAP"/>
    <property type="match status" value="1"/>
</dbReference>
<dbReference type="Gene3D" id="3.30.240.20">
    <property type="entry name" value="bsu07140 like domains"/>
    <property type="match status" value="2"/>
</dbReference>
<sequence length="238" mass="27345">MDEYGLLLIKLITAFTALWAATRLLGKREITQLSPFDFISALVFGDLVGDTIYDEEVSVWKLIFSLIIWALLSYVFDKIMGYSKPLREKFEGNPDLLIKNGEIDMKAMKDNKVELEELKMMMRQQNVFSLSEVAYAVYETNGSLSILKKSDSDQPSRNDLRLDTKPVQLPRTLIENSKPNREALAAIHRDEKWLLIELAKQGYHTIDSVFYAEWTEDGEVQVIDHYQSGNGNKHEISF</sequence>
<comment type="caution">
    <text evidence="11">The sequence shown here is derived from an EMBL/GenBank/DDBJ whole genome shotgun (WGS) entry which is preliminary data.</text>
</comment>
<gene>
    <name evidence="11" type="ORF">H9647_10350</name>
</gene>
<evidence type="ECO:0000256" key="4">
    <source>
        <dbReference type="ARBA" id="ARBA00022692"/>
    </source>
</evidence>
<evidence type="ECO:0000259" key="9">
    <source>
        <dbReference type="Pfam" id="PF04239"/>
    </source>
</evidence>
<keyword evidence="5 8" id="KW-1133">Transmembrane helix</keyword>
<name>A0ABR8SY78_9BACL</name>
<feature type="transmembrane region" description="Helical" evidence="8">
    <location>
        <begin position="59"/>
        <end position="76"/>
    </location>
</feature>
<dbReference type="Pfam" id="PF20730">
    <property type="entry name" value="YetF_N"/>
    <property type="match status" value="1"/>
</dbReference>
<evidence type="ECO:0000256" key="8">
    <source>
        <dbReference type="SAM" id="Phobius"/>
    </source>
</evidence>
<reference evidence="11 12" key="1">
    <citation type="submission" date="2020-08" db="EMBL/GenBank/DDBJ databases">
        <title>A Genomic Blueprint of the Chicken Gut Microbiome.</title>
        <authorList>
            <person name="Gilroy R."/>
            <person name="Ravi A."/>
            <person name="Getino M."/>
            <person name="Pursley I."/>
            <person name="Horton D.L."/>
            <person name="Alikhan N.-F."/>
            <person name="Baker D."/>
            <person name="Gharbi K."/>
            <person name="Hall N."/>
            <person name="Watson M."/>
            <person name="Adriaenssens E.M."/>
            <person name="Foster-Nyarko E."/>
            <person name="Jarju S."/>
            <person name="Secka A."/>
            <person name="Antonio M."/>
            <person name="Oren A."/>
            <person name="Chaudhuri R."/>
            <person name="La Ragione R.M."/>
            <person name="Hildebrand F."/>
            <person name="Pallen M.J."/>
        </authorList>
    </citation>
    <scope>NUCLEOTIDE SEQUENCE [LARGE SCALE GENOMIC DNA]</scope>
    <source>
        <strain evidence="11 12">Sa2BVA9</strain>
    </source>
</reference>
<comment type="subcellular location">
    <subcellularLocation>
        <location evidence="1">Cell membrane</location>
        <topology evidence="1">Multi-pass membrane protein</topology>
    </subcellularLocation>
</comment>
<evidence type="ECO:0000313" key="12">
    <source>
        <dbReference type="Proteomes" id="UP000608071"/>
    </source>
</evidence>
<feature type="domain" description="YetF-like N-terminal transmembrane" evidence="10">
    <location>
        <begin position="6"/>
        <end position="78"/>
    </location>
</feature>
<proteinExistence type="inferred from homology"/>
<dbReference type="PANTHER" id="PTHR34582:SF5">
    <property type="entry name" value="UPF0702 TRANSMEMBRANE PROTEIN YETF"/>
    <property type="match status" value="1"/>
</dbReference>
<keyword evidence="4 8" id="KW-0812">Transmembrane</keyword>
<dbReference type="RefSeq" id="WP_191799691.1">
    <property type="nucleotide sequence ID" value="NZ_JACSQL010000003.1"/>
</dbReference>
<evidence type="ECO:0000256" key="2">
    <source>
        <dbReference type="ARBA" id="ARBA00006448"/>
    </source>
</evidence>
<evidence type="ECO:0000256" key="6">
    <source>
        <dbReference type="ARBA" id="ARBA00023136"/>
    </source>
</evidence>
<feature type="domain" description="YetF C-terminal" evidence="9">
    <location>
        <begin position="84"/>
        <end position="215"/>
    </location>
</feature>
<evidence type="ECO:0000313" key="11">
    <source>
        <dbReference type="EMBL" id="MBD7968466.1"/>
    </source>
</evidence>
<keyword evidence="12" id="KW-1185">Reference proteome</keyword>
<feature type="transmembrane region" description="Helical" evidence="8">
    <location>
        <begin position="6"/>
        <end position="26"/>
    </location>
</feature>
<dbReference type="InterPro" id="IPR007353">
    <property type="entry name" value="DUF421"/>
</dbReference>
<evidence type="ECO:0000256" key="5">
    <source>
        <dbReference type="ARBA" id="ARBA00022989"/>
    </source>
</evidence>
<evidence type="ECO:0000256" key="7">
    <source>
        <dbReference type="SAM" id="Coils"/>
    </source>
</evidence>
<dbReference type="Proteomes" id="UP000608071">
    <property type="component" value="Unassembled WGS sequence"/>
</dbReference>
<dbReference type="EMBL" id="JACSQL010000003">
    <property type="protein sequence ID" value="MBD7968466.1"/>
    <property type="molecule type" value="Genomic_DNA"/>
</dbReference>
<keyword evidence="3" id="KW-1003">Cell membrane</keyword>
<keyword evidence="6 8" id="KW-0472">Membrane</keyword>
<feature type="coiled-coil region" evidence="7">
    <location>
        <begin position="98"/>
        <end position="125"/>
    </location>
</feature>
<keyword evidence="7" id="KW-0175">Coiled coil</keyword>